<comment type="caution">
    <text evidence="1">The sequence shown here is derived from an EMBL/GenBank/DDBJ whole genome shotgun (WGS) entry which is preliminary data.</text>
</comment>
<evidence type="ECO:0008006" key="2">
    <source>
        <dbReference type="Google" id="ProtNLM"/>
    </source>
</evidence>
<dbReference type="AlphaFoldDB" id="X1B0T2"/>
<evidence type="ECO:0000313" key="1">
    <source>
        <dbReference type="EMBL" id="GAG77898.1"/>
    </source>
</evidence>
<sequence>MWELKTPKPVKLIIGILAADEAALGAAVKMIEARIGKCDLISDVWPFDQTDYYRDETGDNILRQFVSIEKLIDPGELAEIKHDTNKLEQKLAKKSASDLPRPANLDPGIIEPSKLILVTTKNYSHRIYIGQKMYAEVTLIFDKGKWKPFEYTYPDYRQECYHDFLSKVRKRLVEQLKSLR</sequence>
<name>X1B0T2_9ZZZZ</name>
<reference evidence="1" key="1">
    <citation type="journal article" date="2014" name="Front. Microbiol.">
        <title>High frequency of phylogenetically diverse reductive dehalogenase-homologous genes in deep subseafloor sedimentary metagenomes.</title>
        <authorList>
            <person name="Kawai M."/>
            <person name="Futagami T."/>
            <person name="Toyoda A."/>
            <person name="Takaki Y."/>
            <person name="Nishi S."/>
            <person name="Hori S."/>
            <person name="Arai W."/>
            <person name="Tsubouchi T."/>
            <person name="Morono Y."/>
            <person name="Uchiyama I."/>
            <person name="Ito T."/>
            <person name="Fujiyama A."/>
            <person name="Inagaki F."/>
            <person name="Takami H."/>
        </authorList>
    </citation>
    <scope>NUCLEOTIDE SEQUENCE</scope>
    <source>
        <strain evidence="1">Expedition CK06-06</strain>
    </source>
</reference>
<accession>X1B0T2</accession>
<proteinExistence type="predicted"/>
<dbReference type="Pfam" id="PF14385">
    <property type="entry name" value="DUF4416"/>
    <property type="match status" value="1"/>
</dbReference>
<gene>
    <name evidence="1" type="ORF">S01H4_21134</name>
</gene>
<dbReference type="EMBL" id="BART01009554">
    <property type="protein sequence ID" value="GAG77898.1"/>
    <property type="molecule type" value="Genomic_DNA"/>
</dbReference>
<organism evidence="1">
    <name type="scientific">marine sediment metagenome</name>
    <dbReference type="NCBI Taxonomy" id="412755"/>
    <lineage>
        <taxon>unclassified sequences</taxon>
        <taxon>metagenomes</taxon>
        <taxon>ecological metagenomes</taxon>
    </lineage>
</organism>
<dbReference type="InterPro" id="IPR025529">
    <property type="entry name" value="DUF4416"/>
</dbReference>
<protein>
    <recommendedName>
        <fullName evidence="2">DUF4416 domain-containing protein</fullName>
    </recommendedName>
</protein>